<evidence type="ECO:0000256" key="3">
    <source>
        <dbReference type="ARBA" id="ARBA00022827"/>
    </source>
</evidence>
<evidence type="ECO:0000256" key="5">
    <source>
        <dbReference type="ARBA" id="ARBA00023027"/>
    </source>
</evidence>
<keyword evidence="4" id="KW-0560">Oxidoreductase</keyword>
<dbReference type="InterPro" id="IPR045024">
    <property type="entry name" value="NDH-2"/>
</dbReference>
<dbReference type="EMBL" id="BMJJ01000001">
    <property type="protein sequence ID" value="GGD04556.1"/>
    <property type="molecule type" value="Genomic_DNA"/>
</dbReference>
<proteinExistence type="inferred from homology"/>
<keyword evidence="5" id="KW-0520">NAD</keyword>
<dbReference type="Pfam" id="PF07992">
    <property type="entry name" value="Pyr_redox_2"/>
    <property type="match status" value="1"/>
</dbReference>
<keyword evidence="8" id="KW-1185">Reference proteome</keyword>
<evidence type="ECO:0000259" key="6">
    <source>
        <dbReference type="Pfam" id="PF07992"/>
    </source>
</evidence>
<evidence type="ECO:0000313" key="7">
    <source>
        <dbReference type="EMBL" id="GGD04556.1"/>
    </source>
</evidence>
<evidence type="ECO:0000313" key="8">
    <source>
        <dbReference type="Proteomes" id="UP000613160"/>
    </source>
</evidence>
<reference evidence="7" key="1">
    <citation type="journal article" date="2014" name="Int. J. Syst. Evol. Microbiol.">
        <title>Complete genome sequence of Corynebacterium casei LMG S-19264T (=DSM 44701T), isolated from a smear-ripened cheese.</title>
        <authorList>
            <consortium name="US DOE Joint Genome Institute (JGI-PGF)"/>
            <person name="Walter F."/>
            <person name="Albersmeier A."/>
            <person name="Kalinowski J."/>
            <person name="Ruckert C."/>
        </authorList>
    </citation>
    <scope>NUCLEOTIDE SEQUENCE</scope>
    <source>
        <strain evidence="7">CGMCC 1.15493</strain>
    </source>
</reference>
<dbReference type="InterPro" id="IPR036188">
    <property type="entry name" value="FAD/NAD-bd_sf"/>
</dbReference>
<dbReference type="PANTHER" id="PTHR43706">
    <property type="entry name" value="NADH DEHYDROGENASE"/>
    <property type="match status" value="1"/>
</dbReference>
<reference evidence="7" key="2">
    <citation type="submission" date="2020-09" db="EMBL/GenBank/DDBJ databases">
        <authorList>
            <person name="Sun Q."/>
            <person name="Zhou Y."/>
        </authorList>
    </citation>
    <scope>NUCLEOTIDE SEQUENCE</scope>
    <source>
        <strain evidence="7">CGMCC 1.15493</strain>
    </source>
</reference>
<dbReference type="RefSeq" id="WP_188848890.1">
    <property type="nucleotide sequence ID" value="NZ_BMJJ01000001.1"/>
</dbReference>
<keyword evidence="3" id="KW-0274">FAD</keyword>
<dbReference type="PRINTS" id="PR00368">
    <property type="entry name" value="FADPNR"/>
</dbReference>
<dbReference type="SUPFAM" id="SSF51905">
    <property type="entry name" value="FAD/NAD(P)-binding domain"/>
    <property type="match status" value="1"/>
</dbReference>
<evidence type="ECO:0000256" key="2">
    <source>
        <dbReference type="ARBA" id="ARBA00022630"/>
    </source>
</evidence>
<dbReference type="AlphaFoldDB" id="A0A917D6W3"/>
<dbReference type="PRINTS" id="PR00411">
    <property type="entry name" value="PNDRDTASEI"/>
</dbReference>
<evidence type="ECO:0000256" key="1">
    <source>
        <dbReference type="ARBA" id="ARBA00005272"/>
    </source>
</evidence>
<comment type="similarity">
    <text evidence="1">Belongs to the NADH dehydrogenase family.</text>
</comment>
<evidence type="ECO:0000256" key="4">
    <source>
        <dbReference type="ARBA" id="ARBA00023002"/>
    </source>
</evidence>
<dbReference type="GO" id="GO:0008137">
    <property type="term" value="F:NADH dehydrogenase (ubiquinone) activity"/>
    <property type="evidence" value="ECO:0007669"/>
    <property type="project" value="TreeGrafter"/>
</dbReference>
<accession>A0A917D6W3</accession>
<dbReference type="PANTHER" id="PTHR43706:SF9">
    <property type="entry name" value="TYPE II NADH:QUINONE OXIDOREDUCTASE"/>
    <property type="match status" value="1"/>
</dbReference>
<sequence>MATTRIVILGGGAGGLELASALAHRPGLDVTLVDRVGAHIWKPRLHEFAAGTVTSTLSEISFYMLARMRGFRFEQGSVTGIDRAAREVRLAPPDVPGAAGSERRIGYDTCVVALGGITADFGIPGVREHAVRLDAKLDADGFRDRFVALLINARQTRVPAHVVIVGSGATGTELAAHLRLAETAFFDRPETADQPRLLDLTLLEAAPEVMPGADEELRAGVVRRLAELDVTVVTSARITAVEPDAVRAASGESWRADVTVWAAGLVGLPVLATLGDFAIDRKGRIVVDAFLRSTVDPTVYVLGDAASLTPEGAPQPLPPTAQIASQEAAYLARSLADRAAKPFRFKDKGKLVSLGGAGTVGLVGISRNDFFVDGQFAKAAYHALQRRHQWQVLGALRGSVAILADVISPTRGPALKLHG</sequence>
<comment type="caution">
    <text evidence="7">The sequence shown here is derived from an EMBL/GenBank/DDBJ whole genome shotgun (WGS) entry which is preliminary data.</text>
</comment>
<dbReference type="Proteomes" id="UP000613160">
    <property type="component" value="Unassembled WGS sequence"/>
</dbReference>
<organism evidence="7 8">
    <name type="scientific">Aureimonas glaciei</name>
    <dbReference type="NCBI Taxonomy" id="1776957"/>
    <lineage>
        <taxon>Bacteria</taxon>
        <taxon>Pseudomonadati</taxon>
        <taxon>Pseudomonadota</taxon>
        <taxon>Alphaproteobacteria</taxon>
        <taxon>Hyphomicrobiales</taxon>
        <taxon>Aurantimonadaceae</taxon>
        <taxon>Aureimonas</taxon>
    </lineage>
</organism>
<feature type="domain" description="FAD/NAD(P)-binding" evidence="6">
    <location>
        <begin position="5"/>
        <end position="328"/>
    </location>
</feature>
<protein>
    <submittedName>
        <fullName evidence="7">NADH dehydrogenase</fullName>
    </submittedName>
</protein>
<keyword evidence="2" id="KW-0285">Flavoprotein</keyword>
<name>A0A917D6W3_9HYPH</name>
<dbReference type="GO" id="GO:0003954">
    <property type="term" value="F:NADH dehydrogenase activity"/>
    <property type="evidence" value="ECO:0007669"/>
    <property type="project" value="InterPro"/>
</dbReference>
<dbReference type="Gene3D" id="3.50.50.100">
    <property type="match status" value="1"/>
</dbReference>
<dbReference type="InterPro" id="IPR023753">
    <property type="entry name" value="FAD/NAD-binding_dom"/>
</dbReference>
<gene>
    <name evidence="7" type="primary">ndh</name>
    <name evidence="7" type="ORF">GCM10011335_04180</name>
</gene>